<reference evidence="1 2" key="1">
    <citation type="submission" date="2019-08" db="EMBL/GenBank/DDBJ databases">
        <title>In-depth cultivation of the pig gut microbiome towards novel bacterial diversity and tailored functional studies.</title>
        <authorList>
            <person name="Wylensek D."/>
            <person name="Hitch T.C.A."/>
            <person name="Clavel T."/>
        </authorList>
    </citation>
    <scope>NUCLEOTIDE SEQUENCE [LARGE SCALE GENOMIC DNA]</scope>
    <source>
        <strain evidence="1 2">WCA-389-WT-5B</strain>
    </source>
</reference>
<name>A0A6N7VK21_ACIFE</name>
<proteinExistence type="predicted"/>
<dbReference type="OrthoDB" id="2084485at2"/>
<comment type="caution">
    <text evidence="1">The sequence shown here is derived from an EMBL/GenBank/DDBJ whole genome shotgun (WGS) entry which is preliminary data.</text>
</comment>
<accession>A0A6N7VK21</accession>
<protein>
    <submittedName>
        <fullName evidence="1">Uncharacterized protein</fullName>
    </submittedName>
</protein>
<evidence type="ECO:0000313" key="1">
    <source>
        <dbReference type="EMBL" id="MSS81400.1"/>
    </source>
</evidence>
<sequence>MENDGDWGELNFHDGEILSVNLEYGNKRANLVIQLANPHTRVAVEAQGLYAFLMSCREPWGRGTYIFSVTTKRQNDKIKMDILFNSGDHMVIGCKNLKATARTD</sequence>
<dbReference type="RefSeq" id="WP_154487649.1">
    <property type="nucleotide sequence ID" value="NZ_VULN01000002.1"/>
</dbReference>
<dbReference type="Proteomes" id="UP000441455">
    <property type="component" value="Unassembled WGS sequence"/>
</dbReference>
<dbReference type="AlphaFoldDB" id="A0A6N7VK21"/>
<gene>
    <name evidence="1" type="ORF">FX155_02045</name>
</gene>
<dbReference type="EMBL" id="VULN01000002">
    <property type="protein sequence ID" value="MSS81400.1"/>
    <property type="molecule type" value="Genomic_DNA"/>
</dbReference>
<organism evidence="1 2">
    <name type="scientific">Acidaminococcus fermentans</name>
    <dbReference type="NCBI Taxonomy" id="905"/>
    <lineage>
        <taxon>Bacteria</taxon>
        <taxon>Bacillati</taxon>
        <taxon>Bacillota</taxon>
        <taxon>Negativicutes</taxon>
        <taxon>Acidaminococcales</taxon>
        <taxon>Acidaminococcaceae</taxon>
        <taxon>Acidaminococcus</taxon>
    </lineage>
</organism>
<evidence type="ECO:0000313" key="2">
    <source>
        <dbReference type="Proteomes" id="UP000441455"/>
    </source>
</evidence>